<dbReference type="AlphaFoldDB" id="A0A8X6UQI6"/>
<dbReference type="EMBL" id="BMAW01084614">
    <property type="protein sequence ID" value="GFU39524.1"/>
    <property type="molecule type" value="Genomic_DNA"/>
</dbReference>
<accession>A0A8X6UQI6</accession>
<evidence type="ECO:0000313" key="1">
    <source>
        <dbReference type="EMBL" id="GFU39524.1"/>
    </source>
</evidence>
<dbReference type="Proteomes" id="UP000887013">
    <property type="component" value="Unassembled WGS sequence"/>
</dbReference>
<reference evidence="1" key="1">
    <citation type="submission" date="2020-08" db="EMBL/GenBank/DDBJ databases">
        <title>Multicomponent nature underlies the extraordinary mechanical properties of spider dragline silk.</title>
        <authorList>
            <person name="Kono N."/>
            <person name="Nakamura H."/>
            <person name="Mori M."/>
            <person name="Yoshida Y."/>
            <person name="Ohtoshi R."/>
            <person name="Malay A.D."/>
            <person name="Moran D.A.P."/>
            <person name="Tomita M."/>
            <person name="Numata K."/>
            <person name="Arakawa K."/>
        </authorList>
    </citation>
    <scope>NUCLEOTIDE SEQUENCE</scope>
</reference>
<protein>
    <submittedName>
        <fullName evidence="1">Uncharacterized protein</fullName>
    </submittedName>
</protein>
<name>A0A8X6UQI6_NEPPI</name>
<proteinExistence type="predicted"/>
<sequence length="88" mass="10084">MKREVSSSPSRVVIAENICAICEDELRNTIRFRDALSECFVSFHNIKYRHSKEVAIYQSTRPTFNLVTVKREKMSKNTSTSSSPNKQG</sequence>
<evidence type="ECO:0000313" key="2">
    <source>
        <dbReference type="Proteomes" id="UP000887013"/>
    </source>
</evidence>
<organism evidence="1 2">
    <name type="scientific">Nephila pilipes</name>
    <name type="common">Giant wood spider</name>
    <name type="synonym">Nephila maculata</name>
    <dbReference type="NCBI Taxonomy" id="299642"/>
    <lineage>
        <taxon>Eukaryota</taxon>
        <taxon>Metazoa</taxon>
        <taxon>Ecdysozoa</taxon>
        <taxon>Arthropoda</taxon>
        <taxon>Chelicerata</taxon>
        <taxon>Arachnida</taxon>
        <taxon>Araneae</taxon>
        <taxon>Araneomorphae</taxon>
        <taxon>Entelegynae</taxon>
        <taxon>Araneoidea</taxon>
        <taxon>Nephilidae</taxon>
        <taxon>Nephila</taxon>
    </lineage>
</organism>
<gene>
    <name evidence="1" type="ORF">NPIL_283371</name>
</gene>
<comment type="caution">
    <text evidence="1">The sequence shown here is derived from an EMBL/GenBank/DDBJ whole genome shotgun (WGS) entry which is preliminary data.</text>
</comment>
<keyword evidence="2" id="KW-1185">Reference proteome</keyword>